<protein>
    <submittedName>
        <fullName evidence="1">Uncharacterized protein</fullName>
    </submittedName>
</protein>
<dbReference type="EMBL" id="QSAG01000001">
    <property type="protein sequence ID" value="RGW45095.1"/>
    <property type="molecule type" value="Genomic_DNA"/>
</dbReference>
<evidence type="ECO:0000313" key="2">
    <source>
        <dbReference type="Proteomes" id="UP000283785"/>
    </source>
</evidence>
<dbReference type="AlphaFoldDB" id="A0AA92U097"/>
<evidence type="ECO:0000313" key="1">
    <source>
        <dbReference type="EMBL" id="RGW45095.1"/>
    </source>
</evidence>
<dbReference type="RefSeq" id="WP_118063125.1">
    <property type="nucleotide sequence ID" value="NZ_QSAG01000001.1"/>
</dbReference>
<gene>
    <name evidence="1" type="ORF">DWV76_00825</name>
</gene>
<organism evidence="1 2">
    <name type="scientific">Segatella copri</name>
    <dbReference type="NCBI Taxonomy" id="165179"/>
    <lineage>
        <taxon>Bacteria</taxon>
        <taxon>Pseudomonadati</taxon>
        <taxon>Bacteroidota</taxon>
        <taxon>Bacteroidia</taxon>
        <taxon>Bacteroidales</taxon>
        <taxon>Prevotellaceae</taxon>
        <taxon>Segatella</taxon>
    </lineage>
</organism>
<dbReference type="Proteomes" id="UP000283785">
    <property type="component" value="Unassembled WGS sequence"/>
</dbReference>
<sequence length="325" mass="37803">MEENINIAEILKNKPKGTKLYADAFGELSIEDIYAEDKDELGITLSSKDGDELLFYNDGKYNIYGEPILVPSKEMRDWEKFAWKRGDVLVNSRGLKILFDRWANDNYTSFYAKTINLVEDGFLDTNLHTLVSEKEAKSFIKCIEEKLGGKLNRETLEIEKTQPEFKDGDIVFMKGIKDGYFANCIFILRSEYKDGDERAFYYAFYNADDKFTTAEYGYTRVHYSLRPATDSEKQQLFDALAKKGKTWNAEKKQIVDLKPKFDELKPFDNVLVRHQKTEEWRANIFSHTDKTDEYLDYVCVNGRWEFCIPYEGNESLLGTTKDVEG</sequence>
<comment type="caution">
    <text evidence="1">The sequence shown here is derived from an EMBL/GenBank/DDBJ whole genome shotgun (WGS) entry which is preliminary data.</text>
</comment>
<accession>A0AA92U097</accession>
<name>A0AA92U097_9BACT</name>
<proteinExistence type="predicted"/>
<reference evidence="1 2" key="1">
    <citation type="submission" date="2018-08" db="EMBL/GenBank/DDBJ databases">
        <title>A genome reference for cultivated species of the human gut microbiota.</title>
        <authorList>
            <person name="Zou Y."/>
            <person name="Xue W."/>
            <person name="Luo G."/>
        </authorList>
    </citation>
    <scope>NUCLEOTIDE SEQUENCE [LARGE SCALE GENOMIC DNA]</scope>
    <source>
        <strain evidence="1 2">AF12-50</strain>
    </source>
</reference>